<sequence>MTDAWILLGIMLVLLLGTGVGAIIFNLKLSQKVIEQFKKLGNHYGLEITIPKRTMGGLYQRNPTLYGDYEGREMSIYPRGYGMDNTRQTDIAIRLMTKAPKDFAFTFAKRNALAKLGQTARLKPCETGDADFDNAFSLRSNNPGAAKALFGEELRKRIVCEWSAESGFLSLRDRTLAYEELGLPREDNERAHVEVIADLCLEIASEVDAFTG</sequence>
<protein>
    <submittedName>
        <fullName evidence="2">Uncharacterized protein</fullName>
    </submittedName>
</protein>
<evidence type="ECO:0000313" key="2">
    <source>
        <dbReference type="EMBL" id="WOO43341.1"/>
    </source>
</evidence>
<name>A0AAQ3LCM4_9BACT</name>
<keyword evidence="1" id="KW-1133">Transmembrane helix</keyword>
<keyword evidence="3" id="KW-1185">Reference proteome</keyword>
<reference evidence="2 3" key="1">
    <citation type="submission" date="2023-10" db="EMBL/GenBank/DDBJ databases">
        <title>Rubellicoccus peritrichatus gen. nov., sp. nov., isolated from an algae of coral reef tank.</title>
        <authorList>
            <person name="Luo J."/>
        </authorList>
    </citation>
    <scope>NUCLEOTIDE SEQUENCE [LARGE SCALE GENOMIC DNA]</scope>
    <source>
        <strain evidence="2 3">CR14</strain>
    </source>
</reference>
<dbReference type="KEGG" id="puo:RZN69_09595"/>
<evidence type="ECO:0000313" key="3">
    <source>
        <dbReference type="Proteomes" id="UP001304300"/>
    </source>
</evidence>
<dbReference type="RefSeq" id="WP_317835890.1">
    <property type="nucleotide sequence ID" value="NZ_CP136920.1"/>
</dbReference>
<keyword evidence="1" id="KW-0472">Membrane</keyword>
<dbReference type="Proteomes" id="UP001304300">
    <property type="component" value="Chromosome"/>
</dbReference>
<feature type="transmembrane region" description="Helical" evidence="1">
    <location>
        <begin position="6"/>
        <end position="29"/>
    </location>
</feature>
<accession>A0AAQ3LCM4</accession>
<organism evidence="2 3">
    <name type="scientific">Rubellicoccus peritrichatus</name>
    <dbReference type="NCBI Taxonomy" id="3080537"/>
    <lineage>
        <taxon>Bacteria</taxon>
        <taxon>Pseudomonadati</taxon>
        <taxon>Verrucomicrobiota</taxon>
        <taxon>Opitutia</taxon>
        <taxon>Puniceicoccales</taxon>
        <taxon>Cerasicoccaceae</taxon>
        <taxon>Rubellicoccus</taxon>
    </lineage>
</organism>
<keyword evidence="1" id="KW-0812">Transmembrane</keyword>
<evidence type="ECO:0000256" key="1">
    <source>
        <dbReference type="SAM" id="Phobius"/>
    </source>
</evidence>
<dbReference type="AlphaFoldDB" id="A0AAQ3LCM4"/>
<proteinExistence type="predicted"/>
<gene>
    <name evidence="2" type="ORF">RZN69_09595</name>
</gene>
<dbReference type="EMBL" id="CP136920">
    <property type="protein sequence ID" value="WOO43341.1"/>
    <property type="molecule type" value="Genomic_DNA"/>
</dbReference>